<dbReference type="Proteomes" id="UP001412067">
    <property type="component" value="Unassembled WGS sequence"/>
</dbReference>
<proteinExistence type="predicted"/>
<keyword evidence="2" id="KW-1185">Reference proteome</keyword>
<name>A0ABR2LZS8_9ASPA</name>
<dbReference type="EMBL" id="JBBWWR010000013">
    <property type="protein sequence ID" value="KAK8955741.1"/>
    <property type="molecule type" value="Genomic_DNA"/>
</dbReference>
<evidence type="ECO:0000313" key="1">
    <source>
        <dbReference type="EMBL" id="KAK8955741.1"/>
    </source>
</evidence>
<organism evidence="1 2">
    <name type="scientific">Platanthera guangdongensis</name>
    <dbReference type="NCBI Taxonomy" id="2320717"/>
    <lineage>
        <taxon>Eukaryota</taxon>
        <taxon>Viridiplantae</taxon>
        <taxon>Streptophyta</taxon>
        <taxon>Embryophyta</taxon>
        <taxon>Tracheophyta</taxon>
        <taxon>Spermatophyta</taxon>
        <taxon>Magnoliopsida</taxon>
        <taxon>Liliopsida</taxon>
        <taxon>Asparagales</taxon>
        <taxon>Orchidaceae</taxon>
        <taxon>Orchidoideae</taxon>
        <taxon>Orchideae</taxon>
        <taxon>Orchidinae</taxon>
        <taxon>Platanthera</taxon>
    </lineage>
</organism>
<comment type="caution">
    <text evidence="1">The sequence shown here is derived from an EMBL/GenBank/DDBJ whole genome shotgun (WGS) entry which is preliminary data.</text>
</comment>
<evidence type="ECO:0000313" key="2">
    <source>
        <dbReference type="Proteomes" id="UP001412067"/>
    </source>
</evidence>
<reference evidence="1 2" key="1">
    <citation type="journal article" date="2022" name="Nat. Plants">
        <title>Genomes of leafy and leafless Platanthera orchids illuminate the evolution of mycoheterotrophy.</title>
        <authorList>
            <person name="Li M.H."/>
            <person name="Liu K.W."/>
            <person name="Li Z."/>
            <person name="Lu H.C."/>
            <person name="Ye Q.L."/>
            <person name="Zhang D."/>
            <person name="Wang J.Y."/>
            <person name="Li Y.F."/>
            <person name="Zhong Z.M."/>
            <person name="Liu X."/>
            <person name="Yu X."/>
            <person name="Liu D.K."/>
            <person name="Tu X.D."/>
            <person name="Liu B."/>
            <person name="Hao Y."/>
            <person name="Liao X.Y."/>
            <person name="Jiang Y.T."/>
            <person name="Sun W.H."/>
            <person name="Chen J."/>
            <person name="Chen Y.Q."/>
            <person name="Ai Y."/>
            <person name="Zhai J.W."/>
            <person name="Wu S.S."/>
            <person name="Zhou Z."/>
            <person name="Hsiao Y.Y."/>
            <person name="Wu W.L."/>
            <person name="Chen Y.Y."/>
            <person name="Lin Y.F."/>
            <person name="Hsu J.L."/>
            <person name="Li C.Y."/>
            <person name="Wang Z.W."/>
            <person name="Zhao X."/>
            <person name="Zhong W.Y."/>
            <person name="Ma X.K."/>
            <person name="Ma L."/>
            <person name="Huang J."/>
            <person name="Chen G.Z."/>
            <person name="Huang M.Z."/>
            <person name="Huang L."/>
            <person name="Peng D.H."/>
            <person name="Luo Y.B."/>
            <person name="Zou S.Q."/>
            <person name="Chen S.P."/>
            <person name="Lan S."/>
            <person name="Tsai W.C."/>
            <person name="Van de Peer Y."/>
            <person name="Liu Z.J."/>
        </authorList>
    </citation>
    <scope>NUCLEOTIDE SEQUENCE [LARGE SCALE GENOMIC DNA]</scope>
    <source>
        <strain evidence="1">Lor288</strain>
    </source>
</reference>
<gene>
    <name evidence="1" type="ORF">KSP40_PGU006382</name>
</gene>
<protein>
    <submittedName>
        <fullName evidence="1">Uncharacterized protein</fullName>
    </submittedName>
</protein>
<sequence length="78" mass="8975">MGIPYSFLIKLSTSLMGMLSYNFVSQVSTNLMCSLYRLEHGANGKNLKKARQRNFIFFLTNNIEPEAQVLIREPECEK</sequence>
<accession>A0ABR2LZS8</accession>